<dbReference type="EMBL" id="JAQLUK010000057">
    <property type="protein sequence ID" value="MDB2294139.1"/>
    <property type="molecule type" value="Genomic_DNA"/>
</dbReference>
<organism evidence="1 2">
    <name type="scientific">Halorubrum ezzemoulense</name>
    <name type="common">Halorubrum chaoviator</name>
    <dbReference type="NCBI Taxonomy" id="337243"/>
    <lineage>
        <taxon>Archaea</taxon>
        <taxon>Methanobacteriati</taxon>
        <taxon>Methanobacteriota</taxon>
        <taxon>Stenosarchaea group</taxon>
        <taxon>Halobacteria</taxon>
        <taxon>Halobacteriales</taxon>
        <taxon>Haloferacaceae</taxon>
        <taxon>Halorubrum</taxon>
    </lineage>
</organism>
<comment type="caution">
    <text evidence="1">The sequence shown here is derived from an EMBL/GenBank/DDBJ whole genome shotgun (WGS) entry which is preliminary data.</text>
</comment>
<gene>
    <name evidence="1" type="ORF">PM085_18110</name>
</gene>
<proteinExistence type="predicted"/>
<accession>A0ABT4Z7K6</accession>
<protein>
    <submittedName>
        <fullName evidence="1">Uncharacterized protein</fullName>
    </submittedName>
</protein>
<keyword evidence="2" id="KW-1185">Reference proteome</keyword>
<sequence>MRLFDKRLEVIEAVGVLCDLIERVTLLAGPFKEVAEFIRVNTADFHFLAEGAAIEGRGVDVVVPHQVQVIDVFDGD</sequence>
<name>A0ABT4Z7K6_HALEZ</name>
<dbReference type="Proteomes" id="UP001210528">
    <property type="component" value="Unassembled WGS sequence"/>
</dbReference>
<reference evidence="1 2" key="1">
    <citation type="submission" date="2023-01" db="EMBL/GenBank/DDBJ databases">
        <title>Halorubrum ezzemoulense from Santa Pola, Spain.</title>
        <authorList>
            <person name="Feng Y."/>
            <person name="Louyakis A.S."/>
            <person name="Gogarten J.P."/>
        </authorList>
    </citation>
    <scope>NUCLEOTIDE SEQUENCE [LARGE SCALE GENOMIC DNA]</scope>
    <source>
        <strain evidence="1 2">AMM015</strain>
    </source>
</reference>
<evidence type="ECO:0000313" key="2">
    <source>
        <dbReference type="Proteomes" id="UP001210528"/>
    </source>
</evidence>
<evidence type="ECO:0000313" key="1">
    <source>
        <dbReference type="EMBL" id="MDB2294139.1"/>
    </source>
</evidence>